<proteinExistence type="inferred from homology"/>
<feature type="active site" description="Proton donor" evidence="6">
    <location>
        <position position="20"/>
    </location>
</feature>
<keyword evidence="8" id="KW-1185">Reference proteome</keyword>
<comment type="similarity">
    <text evidence="6">Belongs to the RbsD / FucU family. RbsD subfamily.</text>
</comment>
<comment type="subcellular location">
    <subcellularLocation>
        <location evidence="6">Cytoplasm</location>
    </subcellularLocation>
</comment>
<gene>
    <name evidence="6" type="primary">rbsD</name>
    <name evidence="7" type="ORF">SAMN05444959_105214</name>
</gene>
<feature type="binding site" evidence="6">
    <location>
        <position position="28"/>
    </location>
    <ligand>
        <name>substrate</name>
    </ligand>
</feature>
<evidence type="ECO:0000313" key="8">
    <source>
        <dbReference type="Proteomes" id="UP000198307"/>
    </source>
</evidence>
<evidence type="ECO:0000256" key="3">
    <source>
        <dbReference type="ARBA" id="ARBA00022490"/>
    </source>
</evidence>
<keyword evidence="3 6" id="KW-0963">Cytoplasm</keyword>
<dbReference type="InterPro" id="IPR007721">
    <property type="entry name" value="RbsD_FucU"/>
</dbReference>
<dbReference type="GO" id="GO:0062193">
    <property type="term" value="F:D-ribose pyranase activity"/>
    <property type="evidence" value="ECO:0007669"/>
    <property type="project" value="UniProtKB-EC"/>
</dbReference>
<dbReference type="UniPathway" id="UPA00916">
    <property type="reaction ID" value="UER00888"/>
</dbReference>
<sequence>MKRSILINRHLSTLVASLGHLDEIVVADAGLPVPDGVPVIDLAVKPGVPGFWDVLDALRSELVIEAAVIADEANDDLQAAFADFMKDWSQETKKHIALSTTSHGAFKDRSARSKAVIRTGECTPYCNVILVSGVPF</sequence>
<dbReference type="GO" id="GO:0005829">
    <property type="term" value="C:cytosol"/>
    <property type="evidence" value="ECO:0007669"/>
    <property type="project" value="TreeGrafter"/>
</dbReference>
<reference evidence="7 8" key="1">
    <citation type="submission" date="2017-07" db="EMBL/GenBank/DDBJ databases">
        <authorList>
            <person name="Sun Z.S."/>
            <person name="Albrecht U."/>
            <person name="Echele G."/>
            <person name="Lee C.C."/>
        </authorList>
    </citation>
    <scope>NUCLEOTIDE SEQUENCE [LARGE SCALE GENOMIC DNA]</scope>
    <source>
        <strain evidence="7 8">DSM 14827</strain>
    </source>
</reference>
<dbReference type="EMBL" id="FZQB01000005">
    <property type="protein sequence ID" value="SNT73768.1"/>
    <property type="molecule type" value="Genomic_DNA"/>
</dbReference>
<protein>
    <recommendedName>
        <fullName evidence="2 6">D-ribose pyranase</fullName>
        <ecNumber evidence="2 6">5.4.99.62</ecNumber>
    </recommendedName>
</protein>
<dbReference type="SUPFAM" id="SSF102546">
    <property type="entry name" value="RbsD-like"/>
    <property type="match status" value="1"/>
</dbReference>
<dbReference type="NCBIfam" id="NF008761">
    <property type="entry name" value="PRK11797.1"/>
    <property type="match status" value="1"/>
</dbReference>
<feature type="binding site" evidence="6">
    <location>
        <position position="103"/>
    </location>
    <ligand>
        <name>substrate</name>
    </ligand>
</feature>
<evidence type="ECO:0000256" key="4">
    <source>
        <dbReference type="ARBA" id="ARBA00023235"/>
    </source>
</evidence>
<dbReference type="OrthoDB" id="9805009at2"/>
<feature type="binding site" evidence="6">
    <location>
        <begin position="125"/>
        <end position="127"/>
    </location>
    <ligand>
        <name>substrate</name>
    </ligand>
</feature>
<dbReference type="Pfam" id="PF05025">
    <property type="entry name" value="RbsD_FucU"/>
    <property type="match status" value="1"/>
</dbReference>
<keyword evidence="5 6" id="KW-0119">Carbohydrate metabolism</keyword>
<dbReference type="Proteomes" id="UP000198307">
    <property type="component" value="Unassembled WGS sequence"/>
</dbReference>
<dbReference type="AlphaFoldDB" id="A0A239PUG9"/>
<comment type="catalytic activity">
    <reaction evidence="1 6">
        <text>beta-D-ribopyranose = beta-D-ribofuranose</text>
        <dbReference type="Rhea" id="RHEA:25432"/>
        <dbReference type="ChEBI" id="CHEBI:27476"/>
        <dbReference type="ChEBI" id="CHEBI:47002"/>
        <dbReference type="EC" id="5.4.99.62"/>
    </reaction>
</comment>
<evidence type="ECO:0000256" key="6">
    <source>
        <dbReference type="HAMAP-Rule" id="MF_01661"/>
    </source>
</evidence>
<dbReference type="InterPro" id="IPR023750">
    <property type="entry name" value="RbsD-like_sf"/>
</dbReference>
<dbReference type="GO" id="GO:0048029">
    <property type="term" value="F:monosaccharide binding"/>
    <property type="evidence" value="ECO:0007669"/>
    <property type="project" value="InterPro"/>
</dbReference>
<comment type="subunit">
    <text evidence="6">Homodecamer.</text>
</comment>
<dbReference type="RefSeq" id="WP_089344137.1">
    <property type="nucleotide sequence ID" value="NZ_CP067132.1"/>
</dbReference>
<name>A0A239PUG9_9RHOB</name>
<comment type="function">
    <text evidence="6">Catalyzes the interconversion of beta-pyran and beta-furan forms of D-ribose.</text>
</comment>
<accession>A0A239PUG9</accession>
<evidence type="ECO:0000313" key="7">
    <source>
        <dbReference type="EMBL" id="SNT73768.1"/>
    </source>
</evidence>
<dbReference type="HAMAP" id="MF_01661">
    <property type="entry name" value="D_rib_pyranase"/>
    <property type="match status" value="1"/>
</dbReference>
<dbReference type="GO" id="GO:0019303">
    <property type="term" value="P:D-ribose catabolic process"/>
    <property type="evidence" value="ECO:0007669"/>
    <property type="project" value="UniProtKB-UniRule"/>
</dbReference>
<evidence type="ECO:0000256" key="5">
    <source>
        <dbReference type="ARBA" id="ARBA00023277"/>
    </source>
</evidence>
<keyword evidence="4 6" id="KW-0413">Isomerase</keyword>
<evidence type="ECO:0000256" key="1">
    <source>
        <dbReference type="ARBA" id="ARBA00000223"/>
    </source>
</evidence>
<dbReference type="EC" id="5.4.99.62" evidence="2 6"/>
<organism evidence="7 8">
    <name type="scientific">Paracoccus seriniphilus</name>
    <dbReference type="NCBI Taxonomy" id="184748"/>
    <lineage>
        <taxon>Bacteria</taxon>
        <taxon>Pseudomonadati</taxon>
        <taxon>Pseudomonadota</taxon>
        <taxon>Alphaproteobacteria</taxon>
        <taxon>Rhodobacterales</taxon>
        <taxon>Paracoccaceae</taxon>
        <taxon>Paracoccus</taxon>
    </lineage>
</organism>
<dbReference type="PANTHER" id="PTHR37831:SF1">
    <property type="entry name" value="D-RIBOSE PYRANASE"/>
    <property type="match status" value="1"/>
</dbReference>
<dbReference type="Gene3D" id="3.40.1650.10">
    <property type="entry name" value="RbsD-like domain"/>
    <property type="match status" value="1"/>
</dbReference>
<dbReference type="GO" id="GO:0016872">
    <property type="term" value="F:intramolecular lyase activity"/>
    <property type="evidence" value="ECO:0007669"/>
    <property type="project" value="UniProtKB-UniRule"/>
</dbReference>
<dbReference type="PANTHER" id="PTHR37831">
    <property type="entry name" value="D-RIBOSE PYRANASE"/>
    <property type="match status" value="1"/>
</dbReference>
<evidence type="ECO:0000256" key="2">
    <source>
        <dbReference type="ARBA" id="ARBA00012862"/>
    </source>
</evidence>
<dbReference type="InterPro" id="IPR023064">
    <property type="entry name" value="D-ribose_pyranase"/>
</dbReference>
<comment type="pathway">
    <text evidence="6">Carbohydrate metabolism; D-ribose degradation; D-ribose 5-phosphate from beta-D-ribopyranose: step 1/2.</text>
</comment>